<gene>
    <name evidence="1" type="ORF">HORIV_21130</name>
</gene>
<reference evidence="2" key="1">
    <citation type="journal article" date="2019" name="Microbiol. Resour. Announc.">
        <title>Complete Genome Sequence of Halomonas olivaria, a Moderately Halophilic Bacterium Isolated from Olive Processing Effluents, Obtained by Nanopore Sequencing.</title>
        <authorList>
            <person name="Nagata S."/>
            <person name="Ii K.M."/>
            <person name="Tsukimi T."/>
            <person name="Miura M.C."/>
            <person name="Galipon J."/>
            <person name="Arakawa K."/>
        </authorList>
    </citation>
    <scope>NUCLEOTIDE SEQUENCE [LARGE SCALE GENOMIC DNA]</scope>
    <source>
        <strain evidence="2">TYRC17</strain>
    </source>
</reference>
<accession>A0ABM8HNB6</accession>
<protein>
    <submittedName>
        <fullName evidence="1">Uncharacterized protein</fullName>
    </submittedName>
</protein>
<name>A0ABM8HNB6_9GAMM</name>
<evidence type="ECO:0000313" key="1">
    <source>
        <dbReference type="EMBL" id="BBI49692.1"/>
    </source>
</evidence>
<evidence type="ECO:0000313" key="2">
    <source>
        <dbReference type="Proteomes" id="UP000289555"/>
    </source>
</evidence>
<organism evidence="1 2">
    <name type="scientific">Vreelandella olivaria</name>
    <dbReference type="NCBI Taxonomy" id="390919"/>
    <lineage>
        <taxon>Bacteria</taxon>
        <taxon>Pseudomonadati</taxon>
        <taxon>Pseudomonadota</taxon>
        <taxon>Gammaproteobacteria</taxon>
        <taxon>Oceanospirillales</taxon>
        <taxon>Halomonadaceae</taxon>
        <taxon>Vreelandella</taxon>
    </lineage>
</organism>
<dbReference type="Gene3D" id="2.40.10.10">
    <property type="entry name" value="Trypsin-like serine proteases"/>
    <property type="match status" value="1"/>
</dbReference>
<proteinExistence type="predicted"/>
<sequence>MHMVTVTRDPERYRVLPGEGYDGVVKVTSGDSYGTGVLLYGGRAVLTAAHVVKGGANVAIQMDTLPDGLPYPPLIMLFTPAFKTVPATMTLPWCG</sequence>
<dbReference type="EMBL" id="AP019416">
    <property type="protein sequence ID" value="BBI49692.1"/>
    <property type="molecule type" value="Genomic_DNA"/>
</dbReference>
<dbReference type="InterPro" id="IPR043504">
    <property type="entry name" value="Peptidase_S1_PA_chymotrypsin"/>
</dbReference>
<dbReference type="SUPFAM" id="SSF50494">
    <property type="entry name" value="Trypsin-like serine proteases"/>
    <property type="match status" value="1"/>
</dbReference>
<keyword evidence="2" id="KW-1185">Reference proteome</keyword>
<dbReference type="Proteomes" id="UP000289555">
    <property type="component" value="Chromosome"/>
</dbReference>
<dbReference type="InterPro" id="IPR009003">
    <property type="entry name" value="Peptidase_S1_PA"/>
</dbReference>